<proteinExistence type="predicted"/>
<protein>
    <submittedName>
        <fullName evidence="2">Uncharacterized protein</fullName>
    </submittedName>
</protein>
<dbReference type="EMBL" id="LR796775">
    <property type="protein sequence ID" value="CAB4165196.1"/>
    <property type="molecule type" value="Genomic_DNA"/>
</dbReference>
<feature type="region of interest" description="Disordered" evidence="1">
    <location>
        <begin position="1"/>
        <end position="28"/>
    </location>
</feature>
<feature type="compositionally biased region" description="Acidic residues" evidence="1">
    <location>
        <begin position="1"/>
        <end position="22"/>
    </location>
</feature>
<accession>A0A6J5P5G9</accession>
<organism evidence="2">
    <name type="scientific">uncultured Caudovirales phage</name>
    <dbReference type="NCBI Taxonomy" id="2100421"/>
    <lineage>
        <taxon>Viruses</taxon>
        <taxon>Duplodnaviria</taxon>
        <taxon>Heunggongvirae</taxon>
        <taxon>Uroviricota</taxon>
        <taxon>Caudoviricetes</taxon>
        <taxon>Peduoviridae</taxon>
        <taxon>Maltschvirus</taxon>
        <taxon>Maltschvirus maltsch</taxon>
    </lineage>
</organism>
<evidence type="ECO:0000313" key="2">
    <source>
        <dbReference type="EMBL" id="CAB4165196.1"/>
    </source>
</evidence>
<sequence length="121" mass="13833">MSKDFWEEEHDDNDNETDDDGGSDWKTEDELNPFEEFILDFLENILTKKFTDLEAMKRIADAVIERDWYSEQAETEATTAVFAMAYSATLGAQITPQVAKNLSDVIKKCIANDIKAESERN</sequence>
<evidence type="ECO:0000256" key="1">
    <source>
        <dbReference type="SAM" id="MobiDB-lite"/>
    </source>
</evidence>
<gene>
    <name evidence="2" type="ORF">UFOVP822_23</name>
</gene>
<reference evidence="2" key="1">
    <citation type="submission" date="2020-04" db="EMBL/GenBank/DDBJ databases">
        <authorList>
            <person name="Chiriac C."/>
            <person name="Salcher M."/>
            <person name="Ghai R."/>
            <person name="Kavagutti S V."/>
        </authorList>
    </citation>
    <scope>NUCLEOTIDE SEQUENCE</scope>
</reference>
<name>A0A6J5P5G9_9CAUD</name>